<dbReference type="GO" id="GO:0005737">
    <property type="term" value="C:cytoplasm"/>
    <property type="evidence" value="ECO:0007669"/>
    <property type="project" value="TreeGrafter"/>
</dbReference>
<dbReference type="InterPro" id="IPR036282">
    <property type="entry name" value="Glutathione-S-Trfase_C_sf"/>
</dbReference>
<dbReference type="InterPro" id="IPR004045">
    <property type="entry name" value="Glutathione_S-Trfase_N"/>
</dbReference>
<dbReference type="PANTHER" id="PTHR43968:SF6">
    <property type="entry name" value="GLUTATHIONE S-TRANSFERASE OMEGA"/>
    <property type="match status" value="1"/>
</dbReference>
<dbReference type="SUPFAM" id="SSF52833">
    <property type="entry name" value="Thioredoxin-like"/>
    <property type="match status" value="1"/>
</dbReference>
<feature type="domain" description="GST N-terminal" evidence="1">
    <location>
        <begin position="1"/>
        <end position="82"/>
    </location>
</feature>
<dbReference type="InterPro" id="IPR036249">
    <property type="entry name" value="Thioredoxin-like_sf"/>
</dbReference>
<comment type="caution">
    <text evidence="2">The sequence shown here is derived from an EMBL/GenBank/DDBJ whole genome shotgun (WGS) entry which is preliminary data.</text>
</comment>
<dbReference type="AlphaFoldDB" id="A0A2W7QUF0"/>
<dbReference type="EMBL" id="QKZQ01000010">
    <property type="protein sequence ID" value="PZX42045.1"/>
    <property type="molecule type" value="Genomic_DNA"/>
</dbReference>
<dbReference type="PANTHER" id="PTHR43968">
    <property type="match status" value="1"/>
</dbReference>
<dbReference type="Gene3D" id="3.40.30.10">
    <property type="entry name" value="Glutaredoxin"/>
    <property type="match status" value="1"/>
</dbReference>
<sequence length="207" mass="21976">MSATLYGTTTSPYVNKVRITMQILGLWDACRSIGVDLNTPSPAFCAATPLRQIPVLVEADAGAITDSTIICLHLDRRAGGGQLLPKAEAARTRRLALAAVCNGLIDAGAGLRREMLRPAPYRSATVAAHHLARLERGMDHLADQIDALGPDPDLATITLVAALEWIELRHASHGLTQARPALAGWLEAVQHSWVPALPAGAFATAQD</sequence>
<dbReference type="STRING" id="121821.GCA_001870675_03302"/>
<accession>A0A2W7QUF0</accession>
<keyword evidence="3" id="KW-1185">Reference proteome</keyword>
<dbReference type="Gene3D" id="1.20.1050.10">
    <property type="match status" value="1"/>
</dbReference>
<dbReference type="GO" id="GO:0016740">
    <property type="term" value="F:transferase activity"/>
    <property type="evidence" value="ECO:0007669"/>
    <property type="project" value="UniProtKB-KW"/>
</dbReference>
<gene>
    <name evidence="2" type="ORF">LY56_02338</name>
</gene>
<evidence type="ECO:0000313" key="2">
    <source>
        <dbReference type="EMBL" id="PZX42045.1"/>
    </source>
</evidence>
<dbReference type="Pfam" id="PF13410">
    <property type="entry name" value="GST_C_2"/>
    <property type="match status" value="1"/>
</dbReference>
<organism evidence="2 3">
    <name type="scientific">Roseinatronobacter thiooxidans</name>
    <dbReference type="NCBI Taxonomy" id="121821"/>
    <lineage>
        <taxon>Bacteria</taxon>
        <taxon>Pseudomonadati</taxon>
        <taxon>Pseudomonadota</taxon>
        <taxon>Alphaproteobacteria</taxon>
        <taxon>Rhodobacterales</taxon>
        <taxon>Paracoccaceae</taxon>
        <taxon>Roseinatronobacter</taxon>
    </lineage>
</organism>
<name>A0A2W7QUF0_9RHOB</name>
<proteinExistence type="predicted"/>
<dbReference type="OrthoDB" id="9795329at2"/>
<keyword evidence="2" id="KW-0808">Transferase</keyword>
<dbReference type="SUPFAM" id="SSF47616">
    <property type="entry name" value="GST C-terminal domain-like"/>
    <property type="match status" value="1"/>
</dbReference>
<dbReference type="PROSITE" id="PS50404">
    <property type="entry name" value="GST_NTER"/>
    <property type="match status" value="1"/>
</dbReference>
<dbReference type="InterPro" id="IPR050983">
    <property type="entry name" value="GST_Omega/HSP26"/>
</dbReference>
<dbReference type="RefSeq" id="WP_071471070.1">
    <property type="nucleotide sequence ID" value="NZ_MEHT01000046.1"/>
</dbReference>
<dbReference type="Pfam" id="PF13417">
    <property type="entry name" value="GST_N_3"/>
    <property type="match status" value="1"/>
</dbReference>
<dbReference type="Proteomes" id="UP000249364">
    <property type="component" value="Unassembled WGS sequence"/>
</dbReference>
<evidence type="ECO:0000313" key="3">
    <source>
        <dbReference type="Proteomes" id="UP000249364"/>
    </source>
</evidence>
<reference evidence="2 3" key="1">
    <citation type="submission" date="2018-06" db="EMBL/GenBank/DDBJ databases">
        <title>Genomic Encyclopedia of Archaeal and Bacterial Type Strains, Phase II (KMG-II): from individual species to whole genera.</title>
        <authorList>
            <person name="Goeker M."/>
        </authorList>
    </citation>
    <scope>NUCLEOTIDE SEQUENCE [LARGE SCALE GENOMIC DNA]</scope>
    <source>
        <strain evidence="2 3">DSM 13087</strain>
    </source>
</reference>
<evidence type="ECO:0000259" key="1">
    <source>
        <dbReference type="PROSITE" id="PS50404"/>
    </source>
</evidence>
<protein>
    <submittedName>
        <fullName evidence="2">Glutathione S-transferase</fullName>
    </submittedName>
</protein>